<dbReference type="KEGG" id="rci:RRC315"/>
<organism evidence="1 2">
    <name type="scientific">Methanocella arvoryzae (strain DSM 22066 / NBRC 105507 / MRE50)</name>
    <dbReference type="NCBI Taxonomy" id="351160"/>
    <lineage>
        <taxon>Archaea</taxon>
        <taxon>Methanobacteriati</taxon>
        <taxon>Methanobacteriota</taxon>
        <taxon>Stenosarchaea group</taxon>
        <taxon>Methanomicrobia</taxon>
        <taxon>Methanocellales</taxon>
        <taxon>Methanocellaceae</taxon>
        <taxon>Methanocella</taxon>
    </lineage>
</organism>
<dbReference type="Proteomes" id="UP000000663">
    <property type="component" value="Chromosome"/>
</dbReference>
<dbReference type="STRING" id="351160.RRC315"/>
<gene>
    <name evidence="1" type="ORF">RRC315</name>
</gene>
<accession>Q0W0Q0</accession>
<proteinExistence type="predicted"/>
<dbReference type="GeneID" id="5145044"/>
<dbReference type="RefSeq" id="WP_012034552.1">
    <property type="nucleotide sequence ID" value="NC_009464.1"/>
</dbReference>
<protein>
    <submittedName>
        <fullName evidence="1">Uncharacterized protein</fullName>
    </submittedName>
</protein>
<evidence type="ECO:0000313" key="1">
    <source>
        <dbReference type="EMBL" id="CAJ38043.1"/>
    </source>
</evidence>
<evidence type="ECO:0000313" key="2">
    <source>
        <dbReference type="Proteomes" id="UP000000663"/>
    </source>
</evidence>
<name>Q0W0Q0_METAR</name>
<dbReference type="Pfam" id="PF19101">
    <property type="entry name" value="DUF5788"/>
    <property type="match status" value="1"/>
</dbReference>
<dbReference type="AlphaFoldDB" id="Q0W0Q0"/>
<keyword evidence="2" id="KW-1185">Reference proteome</keyword>
<dbReference type="InterPro" id="IPR043900">
    <property type="entry name" value="DUF5788"/>
</dbReference>
<sequence>MKEDRLLSKIERDNYIIRLQKEFASTGATIPDSVAIDGKTIRLRTYVFEILKKKGNLTPEEQEEADRTAALLQKKRRELVSTIATAQDMTQREAEELFNTILGIDRALDTLYRIHEPRSSAQEEAKKAKVQDGRRWLNLVKKIYSRGDEKAPRERS</sequence>
<dbReference type="eggNOG" id="arCOG03097">
    <property type="taxonomic scope" value="Archaea"/>
</dbReference>
<reference evidence="1 2" key="1">
    <citation type="journal article" date="2006" name="Science">
        <title>Genome of rice cluster I archaea -- the key methane producers in the rice rhizosphere.</title>
        <authorList>
            <person name="Erkel C."/>
            <person name="Kube M."/>
            <person name="Reinhardt R."/>
            <person name="Liesack W."/>
        </authorList>
    </citation>
    <scope>NUCLEOTIDE SEQUENCE [LARGE SCALE GENOMIC DNA]</scope>
    <source>
        <strain evidence="2">DSM 22066 / NBRC 105507 / MRE50</strain>
    </source>
</reference>
<dbReference type="OrthoDB" id="137027at2157"/>
<dbReference type="EMBL" id="AM114193">
    <property type="protein sequence ID" value="CAJ38043.1"/>
    <property type="molecule type" value="Genomic_DNA"/>
</dbReference>